<feature type="compositionally biased region" description="Low complexity" evidence="1">
    <location>
        <begin position="62"/>
        <end position="103"/>
    </location>
</feature>
<feature type="domain" description="Transglycosylase SLT" evidence="3">
    <location>
        <begin position="188"/>
        <end position="276"/>
    </location>
</feature>
<reference evidence="4" key="1">
    <citation type="submission" date="2020-11" db="EMBL/GenBank/DDBJ databases">
        <authorList>
            <consortium name="DOE Joint Genome Institute"/>
            <person name="Ahrendt S."/>
            <person name="Riley R."/>
            <person name="Andreopoulos W."/>
            <person name="Labutti K."/>
            <person name="Pangilinan J."/>
            <person name="Ruiz-Duenas F.J."/>
            <person name="Barrasa J.M."/>
            <person name="Sanchez-Garcia M."/>
            <person name="Camarero S."/>
            <person name="Miyauchi S."/>
            <person name="Serrano A."/>
            <person name="Linde D."/>
            <person name="Babiker R."/>
            <person name="Drula E."/>
            <person name="Ayuso-Fernandez I."/>
            <person name="Pacheco R."/>
            <person name="Padilla G."/>
            <person name="Ferreira P."/>
            <person name="Barriuso J."/>
            <person name="Kellner H."/>
            <person name="Castanera R."/>
            <person name="Alfaro M."/>
            <person name="Ramirez L."/>
            <person name="Pisabarro A.G."/>
            <person name="Kuo A."/>
            <person name="Tritt A."/>
            <person name="Lipzen A."/>
            <person name="He G."/>
            <person name="Yan M."/>
            <person name="Ng V."/>
            <person name="Cullen D."/>
            <person name="Martin F."/>
            <person name="Rosso M.-N."/>
            <person name="Henrissat B."/>
            <person name="Hibbett D."/>
            <person name="Martinez A.T."/>
            <person name="Grigoriev I.V."/>
        </authorList>
    </citation>
    <scope>NUCLEOTIDE SEQUENCE</scope>
    <source>
        <strain evidence="4">CIRM-BRFM 674</strain>
    </source>
</reference>
<organism evidence="4 5">
    <name type="scientific">Pholiota conissans</name>
    <dbReference type="NCBI Taxonomy" id="109636"/>
    <lineage>
        <taxon>Eukaryota</taxon>
        <taxon>Fungi</taxon>
        <taxon>Dikarya</taxon>
        <taxon>Basidiomycota</taxon>
        <taxon>Agaricomycotina</taxon>
        <taxon>Agaricomycetes</taxon>
        <taxon>Agaricomycetidae</taxon>
        <taxon>Agaricales</taxon>
        <taxon>Agaricineae</taxon>
        <taxon>Strophariaceae</taxon>
        <taxon>Pholiota</taxon>
    </lineage>
</organism>
<keyword evidence="2" id="KW-0732">Signal</keyword>
<dbReference type="AlphaFoldDB" id="A0A9P6D3H5"/>
<dbReference type="InterPro" id="IPR023346">
    <property type="entry name" value="Lysozyme-like_dom_sf"/>
</dbReference>
<dbReference type="OrthoDB" id="2537480at2759"/>
<dbReference type="EMBL" id="MU155169">
    <property type="protein sequence ID" value="KAF9482125.1"/>
    <property type="molecule type" value="Genomic_DNA"/>
</dbReference>
<dbReference type="Proteomes" id="UP000807469">
    <property type="component" value="Unassembled WGS sequence"/>
</dbReference>
<sequence>MRLFTSALALFLSFVIAGASAPHGKFDIAARHNRLAQRAPSPLEARAAASTKKCINRKNKNALKSSTSAAPSSTKAITTTKPASTPKPATTTKKATTTPALAPEPVKQVTASGLIKVQSASCGPSGATKAITKLSGPNGNIDWLNCGFEGAGWNPPVVRMQDVITQSLSSALQSPSSPFKACSKYVSLFEKYGNQNGIAPIILASFAMQESSCNPETVGGAGEQGLMQITRDKCGGAPGGNCRDPDFNIRTAAKYFKGTLDDNNGNVLLSVGTYNGWVKGLTKARAFAAANTGCCRCQNNGDYLHQFFNGWCQNIDAYSAKLGKYFNLDRCG</sequence>
<protein>
    <submittedName>
        <fullName evidence="4">Glycoside hydrolase family 23 protein</fullName>
    </submittedName>
</protein>
<dbReference type="InterPro" id="IPR008258">
    <property type="entry name" value="Transglycosylase_SLT_dom_1"/>
</dbReference>
<accession>A0A9P6D3H5</accession>
<name>A0A9P6D3H5_9AGAR</name>
<feature type="signal peptide" evidence="2">
    <location>
        <begin position="1"/>
        <end position="19"/>
    </location>
</feature>
<gene>
    <name evidence="4" type="ORF">BDN70DRAFT_875413</name>
</gene>
<keyword evidence="5" id="KW-1185">Reference proteome</keyword>
<evidence type="ECO:0000256" key="1">
    <source>
        <dbReference type="SAM" id="MobiDB-lite"/>
    </source>
</evidence>
<evidence type="ECO:0000259" key="3">
    <source>
        <dbReference type="Pfam" id="PF01464"/>
    </source>
</evidence>
<evidence type="ECO:0000313" key="5">
    <source>
        <dbReference type="Proteomes" id="UP000807469"/>
    </source>
</evidence>
<comment type="caution">
    <text evidence="4">The sequence shown here is derived from an EMBL/GenBank/DDBJ whole genome shotgun (WGS) entry which is preliminary data.</text>
</comment>
<dbReference type="Pfam" id="PF01464">
    <property type="entry name" value="SLT"/>
    <property type="match status" value="1"/>
</dbReference>
<keyword evidence="4" id="KW-0378">Hydrolase</keyword>
<feature type="region of interest" description="Disordered" evidence="1">
    <location>
        <begin position="48"/>
        <end position="103"/>
    </location>
</feature>
<evidence type="ECO:0000313" key="4">
    <source>
        <dbReference type="EMBL" id="KAF9482125.1"/>
    </source>
</evidence>
<feature type="chain" id="PRO_5040454567" evidence="2">
    <location>
        <begin position="20"/>
        <end position="332"/>
    </location>
</feature>
<evidence type="ECO:0000256" key="2">
    <source>
        <dbReference type="SAM" id="SignalP"/>
    </source>
</evidence>
<dbReference type="SUPFAM" id="SSF53955">
    <property type="entry name" value="Lysozyme-like"/>
    <property type="match status" value="1"/>
</dbReference>
<proteinExistence type="predicted"/>
<dbReference type="GO" id="GO:0016787">
    <property type="term" value="F:hydrolase activity"/>
    <property type="evidence" value="ECO:0007669"/>
    <property type="project" value="UniProtKB-KW"/>
</dbReference>
<dbReference type="Gene3D" id="1.10.530.10">
    <property type="match status" value="1"/>
</dbReference>